<name>A0ABN1CKZ6_SACER</name>
<gene>
    <name evidence="2" type="ORF">GCM10009533_20460</name>
</gene>
<comment type="caution">
    <text evidence="2">The sequence shown here is derived from an EMBL/GenBank/DDBJ whole genome shotgun (WGS) entry which is preliminary data.</text>
</comment>
<keyword evidence="3" id="KW-1185">Reference proteome</keyword>
<feature type="compositionally biased region" description="Gly residues" evidence="1">
    <location>
        <begin position="80"/>
        <end position="89"/>
    </location>
</feature>
<evidence type="ECO:0000313" key="3">
    <source>
        <dbReference type="Proteomes" id="UP001500729"/>
    </source>
</evidence>
<proteinExistence type="predicted"/>
<evidence type="ECO:0000256" key="1">
    <source>
        <dbReference type="SAM" id="MobiDB-lite"/>
    </source>
</evidence>
<evidence type="ECO:0000313" key="2">
    <source>
        <dbReference type="EMBL" id="GAA0521279.1"/>
    </source>
</evidence>
<dbReference type="Proteomes" id="UP001500729">
    <property type="component" value="Unassembled WGS sequence"/>
</dbReference>
<protein>
    <submittedName>
        <fullName evidence="2">Uncharacterized protein</fullName>
    </submittedName>
</protein>
<feature type="compositionally biased region" description="Basic and acidic residues" evidence="1">
    <location>
        <begin position="18"/>
        <end position="28"/>
    </location>
</feature>
<accession>A0ABN1CKZ6</accession>
<feature type="region of interest" description="Disordered" evidence="1">
    <location>
        <begin position="17"/>
        <end position="89"/>
    </location>
</feature>
<organism evidence="2 3">
    <name type="scientific">Saccharopolyspora erythraea</name>
    <name type="common">Streptomyces erythraeus</name>
    <dbReference type="NCBI Taxonomy" id="1836"/>
    <lineage>
        <taxon>Bacteria</taxon>
        <taxon>Bacillati</taxon>
        <taxon>Actinomycetota</taxon>
        <taxon>Actinomycetes</taxon>
        <taxon>Pseudonocardiales</taxon>
        <taxon>Pseudonocardiaceae</taxon>
        <taxon>Saccharopolyspora</taxon>
    </lineage>
</organism>
<reference evidence="2 3" key="1">
    <citation type="journal article" date="2019" name="Int. J. Syst. Evol. Microbiol.">
        <title>The Global Catalogue of Microorganisms (GCM) 10K type strain sequencing project: providing services to taxonomists for standard genome sequencing and annotation.</title>
        <authorList>
            <consortium name="The Broad Institute Genomics Platform"/>
            <consortium name="The Broad Institute Genome Sequencing Center for Infectious Disease"/>
            <person name="Wu L."/>
            <person name="Ma J."/>
        </authorList>
    </citation>
    <scope>NUCLEOTIDE SEQUENCE [LARGE SCALE GENOMIC DNA]</scope>
    <source>
        <strain evidence="2 3">JCM 10303</strain>
    </source>
</reference>
<feature type="compositionally biased region" description="Basic and acidic residues" evidence="1">
    <location>
        <begin position="36"/>
        <end position="59"/>
    </location>
</feature>
<sequence>MTTPALYGDGGEAALIHQADRRDARDVAKTALRRRRDGDPPDRRAVRGFLHDGFGDRCRGRPPTAAETPGTRSATAAPGAGIGAGQRTR</sequence>
<dbReference type="EMBL" id="BAAAGS010000010">
    <property type="protein sequence ID" value="GAA0521279.1"/>
    <property type="molecule type" value="Genomic_DNA"/>
</dbReference>